<name>A0ABU4S0V2_9GAMM</name>
<organism evidence="1 2">
    <name type="scientific">Gilvimarinus gilvus</name>
    <dbReference type="NCBI Taxonomy" id="3058038"/>
    <lineage>
        <taxon>Bacteria</taxon>
        <taxon>Pseudomonadati</taxon>
        <taxon>Pseudomonadota</taxon>
        <taxon>Gammaproteobacteria</taxon>
        <taxon>Cellvibrionales</taxon>
        <taxon>Cellvibrionaceae</taxon>
        <taxon>Gilvimarinus</taxon>
    </lineage>
</organism>
<sequence>MANGIHVGELSFMAAKAKASLKKDTKFDQHFHVLHNIHLPKGQHPEIRRLKRESEEPSLHGNKVWRSSAVLMDYLLENPIKKRAGVMEIGCGWGGLSCFMAKHFDAKVTALDADGALAPYVEFVKTLNAVKRVEFVTRRFEKITKKDLSGIHTLIGSEICFWDEMTKPLYNLIKRARAAGVKNILIADPGRTPFLNLVDLCEDKFGCDLIEHRISKPWKTSKFILQVDGK</sequence>
<dbReference type="Gene3D" id="3.40.50.150">
    <property type="entry name" value="Vaccinia Virus protein VP39"/>
    <property type="match status" value="1"/>
</dbReference>
<dbReference type="SUPFAM" id="SSF53335">
    <property type="entry name" value="S-adenosyl-L-methionine-dependent methyltransferases"/>
    <property type="match status" value="1"/>
</dbReference>
<evidence type="ECO:0008006" key="3">
    <source>
        <dbReference type="Google" id="ProtNLM"/>
    </source>
</evidence>
<keyword evidence="2" id="KW-1185">Reference proteome</keyword>
<protein>
    <recommendedName>
        <fullName evidence="3">SAM-dependent methyltransferase</fullName>
    </recommendedName>
</protein>
<evidence type="ECO:0000313" key="2">
    <source>
        <dbReference type="Proteomes" id="UP001273505"/>
    </source>
</evidence>
<dbReference type="EMBL" id="JAXAFO010000026">
    <property type="protein sequence ID" value="MDX6850549.1"/>
    <property type="molecule type" value="Genomic_DNA"/>
</dbReference>
<dbReference type="CDD" id="cd02440">
    <property type="entry name" value="AdoMet_MTases"/>
    <property type="match status" value="1"/>
</dbReference>
<reference evidence="1 2" key="1">
    <citation type="submission" date="2023-11" db="EMBL/GenBank/DDBJ databases">
        <title>Gilvimarinus fulvus sp. nov., isolated from the surface of Kelp.</title>
        <authorList>
            <person name="Sun Y.Y."/>
            <person name="Gong Y."/>
            <person name="Du Z.J."/>
        </authorList>
    </citation>
    <scope>NUCLEOTIDE SEQUENCE [LARGE SCALE GENOMIC DNA]</scope>
    <source>
        <strain evidence="1 2">SDUM040013</strain>
    </source>
</reference>
<dbReference type="Proteomes" id="UP001273505">
    <property type="component" value="Unassembled WGS sequence"/>
</dbReference>
<comment type="caution">
    <text evidence="1">The sequence shown here is derived from an EMBL/GenBank/DDBJ whole genome shotgun (WGS) entry which is preliminary data.</text>
</comment>
<dbReference type="InterPro" id="IPR029063">
    <property type="entry name" value="SAM-dependent_MTases_sf"/>
</dbReference>
<dbReference type="RefSeq" id="WP_319835110.1">
    <property type="nucleotide sequence ID" value="NZ_JAXAFO010000026.1"/>
</dbReference>
<evidence type="ECO:0000313" key="1">
    <source>
        <dbReference type="EMBL" id="MDX6850549.1"/>
    </source>
</evidence>
<proteinExistence type="predicted"/>
<accession>A0ABU4S0V2</accession>
<gene>
    <name evidence="1" type="ORF">SCD92_14350</name>
</gene>